<evidence type="ECO:0000256" key="1">
    <source>
        <dbReference type="SAM" id="MobiDB-lite"/>
    </source>
</evidence>
<evidence type="ECO:0008006" key="4">
    <source>
        <dbReference type="Google" id="ProtNLM"/>
    </source>
</evidence>
<protein>
    <recommendedName>
        <fullName evidence="4">DUF4767 domain-containing protein</fullName>
    </recommendedName>
</protein>
<dbReference type="Proteomes" id="UP000831859">
    <property type="component" value="Chromosome"/>
</dbReference>
<reference evidence="2 3" key="1">
    <citation type="journal article" date="2022" name="Int. J. Syst. Evol. Microbiol.">
        <title>Apilactobacillus apisilvae sp. nov., Nicolia spurrieriana gen. nov. sp. nov., Bombilactobacillus folatiphilus sp. nov. and Bombilactobacillus thymidiniphilus sp. nov., four new lactic acid bacterial isolates from stingless bees Tetragonula carbonaria and Austroplebeia australis.</title>
        <authorList>
            <person name="Oliphant S.A."/>
            <person name="Watson-Haigh N.S."/>
            <person name="Sumby K.M."/>
            <person name="Gardner J."/>
            <person name="Groom S."/>
            <person name="Jiranek V."/>
        </authorList>
    </citation>
    <scope>NUCLEOTIDE SEQUENCE [LARGE SCALE GENOMIC DNA]</scope>
    <source>
        <strain evidence="2 3">SG5_A10</strain>
    </source>
</reference>
<evidence type="ECO:0000313" key="3">
    <source>
        <dbReference type="Proteomes" id="UP000831859"/>
    </source>
</evidence>
<dbReference type="RefSeq" id="WP_249510901.1">
    <property type="nucleotide sequence ID" value="NZ_CP093362.1"/>
</dbReference>
<dbReference type="EMBL" id="CP093362">
    <property type="protein sequence ID" value="UQS84921.1"/>
    <property type="molecule type" value="Genomic_DNA"/>
</dbReference>
<evidence type="ECO:0000313" key="2">
    <source>
        <dbReference type="EMBL" id="UQS84921.1"/>
    </source>
</evidence>
<name>A0ABY4PHH0_9LACO</name>
<sequence length="216" mass="24475">MKFQKTIIGSVAVLLIAIGGGVAFNNLSDNNTDKADTLPVSSDNLMKRIAENDSYQKAKQNHKVQKNDDTYDNVADQNGDDVNKHPIYKPITRDYLGNWYKGQNAKMIIQNSMFMADHPSDPVAGMPPLNMERYGKTNAIFIRSVYKINTYWPAKVIYNGQTYKTMITSNAPKFNHFKFYTSVKTKSPIPDYVSKQSHVDLVGKNEINLDQLNNEQ</sequence>
<accession>A0ABY4PHH0</accession>
<organism evidence="2 3">
    <name type="scientific">Apilactobacillus apisilvae</name>
    <dbReference type="NCBI Taxonomy" id="2923364"/>
    <lineage>
        <taxon>Bacteria</taxon>
        <taxon>Bacillati</taxon>
        <taxon>Bacillota</taxon>
        <taxon>Bacilli</taxon>
        <taxon>Lactobacillales</taxon>
        <taxon>Lactobacillaceae</taxon>
        <taxon>Apilactobacillus</taxon>
    </lineage>
</organism>
<feature type="region of interest" description="Disordered" evidence="1">
    <location>
        <begin position="54"/>
        <end position="83"/>
    </location>
</feature>
<proteinExistence type="predicted"/>
<keyword evidence="3" id="KW-1185">Reference proteome</keyword>
<gene>
    <name evidence="2" type="ORF">MOO46_06670</name>
</gene>